<evidence type="ECO:0000256" key="1">
    <source>
        <dbReference type="SAM" id="MobiDB-lite"/>
    </source>
</evidence>
<feature type="compositionally biased region" description="Low complexity" evidence="1">
    <location>
        <begin position="329"/>
        <end position="338"/>
    </location>
</feature>
<dbReference type="AlphaFoldDB" id="A0A8H6HRB3"/>
<comment type="caution">
    <text evidence="2">The sequence shown here is derived from an EMBL/GenBank/DDBJ whole genome shotgun (WGS) entry which is preliminary data.</text>
</comment>
<dbReference type="EMBL" id="JACGCI010000048">
    <property type="protein sequence ID" value="KAF6751753.1"/>
    <property type="molecule type" value="Genomic_DNA"/>
</dbReference>
<gene>
    <name evidence="2" type="ORF">DFP72DRAFT_850573</name>
</gene>
<dbReference type="Proteomes" id="UP000521943">
    <property type="component" value="Unassembled WGS sequence"/>
</dbReference>
<reference evidence="2 3" key="1">
    <citation type="submission" date="2020-07" db="EMBL/GenBank/DDBJ databases">
        <title>Comparative genomics of pyrophilous fungi reveals a link between fire events and developmental genes.</title>
        <authorList>
            <consortium name="DOE Joint Genome Institute"/>
            <person name="Steindorff A.S."/>
            <person name="Carver A."/>
            <person name="Calhoun S."/>
            <person name="Stillman K."/>
            <person name="Liu H."/>
            <person name="Lipzen A."/>
            <person name="Pangilinan J."/>
            <person name="Labutti K."/>
            <person name="Bruns T.D."/>
            <person name="Grigoriev I.V."/>
        </authorList>
    </citation>
    <scope>NUCLEOTIDE SEQUENCE [LARGE SCALE GENOMIC DNA]</scope>
    <source>
        <strain evidence="2 3">CBS 144469</strain>
    </source>
</reference>
<keyword evidence="3" id="KW-1185">Reference proteome</keyword>
<sequence length="559" mass="61646">MPLTAGATTKVRGQWGFSHNPADEQRRSAQSIHRARYARRLQLDGVWGIGIGAWNFSVTVGPSTAPSESPPVESRVLIAAPQVVAVARPLKSRRRAPFAPDLEVVNRHPHPPGLACLIACHGQNTHLRLWANGVRTGPDGRCMCVDCSQYGDRLAGDSTKLKMTVNSMVAQLNTLANEVTRVSFEVGTEDIRGGQVTVPAGAGHVEVSPILSPFDTLDVHPPLSPLSSDKQVVNLSPALQNLGAHAIWTRPELRYKGSASLAKLYRVRIVPTSLRHSRHPTNTVRARLAQKSVCSPHDCFAIIPAVPTIPNSASTFSAQRRHRQLANSPQTDQTPTTTNDDDVLWQSDEPMRSSLLPTDLKPAGTVSAHPKPRARWARAPTTSKNASTVLTLAASSTLDPVQRKRVYQFQLELDGVRPAYLDVLRSGIGGDSNKKMVQYLRRDLHTDLSVAVLSAARGKTASVAMYALADMLPVEMPSGTDSDWEERDVSDREVKSRRSVEKWAILPFRIWRFHRHNFEDTWACLRLPIARIASLNLIFFRLRDSDVGRRKVTAQKSRV</sequence>
<evidence type="ECO:0000313" key="3">
    <source>
        <dbReference type="Proteomes" id="UP000521943"/>
    </source>
</evidence>
<name>A0A8H6HRB3_9AGAR</name>
<protein>
    <submittedName>
        <fullName evidence="2">Uncharacterized protein</fullName>
    </submittedName>
</protein>
<evidence type="ECO:0000313" key="2">
    <source>
        <dbReference type="EMBL" id="KAF6751753.1"/>
    </source>
</evidence>
<accession>A0A8H6HRB3</accession>
<feature type="region of interest" description="Disordered" evidence="1">
    <location>
        <begin position="1"/>
        <end position="28"/>
    </location>
</feature>
<proteinExistence type="predicted"/>
<feature type="region of interest" description="Disordered" evidence="1">
    <location>
        <begin position="315"/>
        <end position="382"/>
    </location>
</feature>
<organism evidence="2 3">
    <name type="scientific">Ephemerocybe angulata</name>
    <dbReference type="NCBI Taxonomy" id="980116"/>
    <lineage>
        <taxon>Eukaryota</taxon>
        <taxon>Fungi</taxon>
        <taxon>Dikarya</taxon>
        <taxon>Basidiomycota</taxon>
        <taxon>Agaricomycotina</taxon>
        <taxon>Agaricomycetes</taxon>
        <taxon>Agaricomycetidae</taxon>
        <taxon>Agaricales</taxon>
        <taxon>Agaricineae</taxon>
        <taxon>Psathyrellaceae</taxon>
        <taxon>Ephemerocybe</taxon>
    </lineage>
</organism>